<dbReference type="GO" id="GO:1902369">
    <property type="term" value="P:negative regulation of RNA catabolic process"/>
    <property type="evidence" value="ECO:0007669"/>
    <property type="project" value="TreeGrafter"/>
</dbReference>
<feature type="region of interest" description="Disordered" evidence="4">
    <location>
        <begin position="1"/>
        <end position="87"/>
    </location>
</feature>
<dbReference type="InterPro" id="IPR011990">
    <property type="entry name" value="TPR-like_helical_dom_sf"/>
</dbReference>
<reference evidence="5 6" key="1">
    <citation type="submission" date="2021-02" db="EMBL/GenBank/DDBJ databases">
        <title>Genome assembly of Pseudopithomyces chartarum.</title>
        <authorList>
            <person name="Jauregui R."/>
            <person name="Singh J."/>
            <person name="Voisey C."/>
        </authorList>
    </citation>
    <scope>NUCLEOTIDE SEQUENCE [LARGE SCALE GENOMIC DNA]</scope>
    <source>
        <strain evidence="5 6">AGR01</strain>
    </source>
</reference>
<evidence type="ECO:0000256" key="3">
    <source>
        <dbReference type="ARBA" id="ARBA00023242"/>
    </source>
</evidence>
<dbReference type="PANTHER" id="PTHR13471:SF0">
    <property type="entry name" value="NUCLEAR EXOSOME REGULATOR NRDE2"/>
    <property type="match status" value="1"/>
</dbReference>
<protein>
    <recommendedName>
        <fullName evidence="7">DUF1740-domain-containing protein</fullName>
    </recommendedName>
</protein>
<evidence type="ECO:0000256" key="1">
    <source>
        <dbReference type="ARBA" id="ARBA00004123"/>
    </source>
</evidence>
<dbReference type="GO" id="GO:0071013">
    <property type="term" value="C:catalytic step 2 spliceosome"/>
    <property type="evidence" value="ECO:0007669"/>
    <property type="project" value="TreeGrafter"/>
</dbReference>
<dbReference type="Gene3D" id="1.25.40.10">
    <property type="entry name" value="Tetratricopeptide repeat domain"/>
    <property type="match status" value="2"/>
</dbReference>
<organism evidence="5 6">
    <name type="scientific">Pseudopithomyces chartarum</name>
    <dbReference type="NCBI Taxonomy" id="1892770"/>
    <lineage>
        <taxon>Eukaryota</taxon>
        <taxon>Fungi</taxon>
        <taxon>Dikarya</taxon>
        <taxon>Ascomycota</taxon>
        <taxon>Pezizomycotina</taxon>
        <taxon>Dothideomycetes</taxon>
        <taxon>Pleosporomycetidae</taxon>
        <taxon>Pleosporales</taxon>
        <taxon>Massarineae</taxon>
        <taxon>Didymosphaeriaceae</taxon>
        <taxon>Pseudopithomyces</taxon>
    </lineage>
</organism>
<dbReference type="AlphaFoldDB" id="A0AAN6M1D8"/>
<dbReference type="Proteomes" id="UP001280581">
    <property type="component" value="Unassembled WGS sequence"/>
</dbReference>
<dbReference type="SUPFAM" id="SSF48452">
    <property type="entry name" value="TPR-like"/>
    <property type="match status" value="1"/>
</dbReference>
<comment type="caution">
    <text evidence="5">The sequence shown here is derived from an EMBL/GenBank/DDBJ whole genome shotgun (WGS) entry which is preliminary data.</text>
</comment>
<feature type="compositionally biased region" description="Basic and acidic residues" evidence="4">
    <location>
        <begin position="52"/>
        <end position="84"/>
    </location>
</feature>
<feature type="region of interest" description="Disordered" evidence="4">
    <location>
        <begin position="205"/>
        <end position="244"/>
    </location>
</feature>
<evidence type="ECO:0000313" key="6">
    <source>
        <dbReference type="Proteomes" id="UP001280581"/>
    </source>
</evidence>
<sequence length="1058" mass="120681">MASAAPKFTSFRPKPKDSADPVKETSEPERRTTSEKASGDRNSDKRSRHGRSPSDKNTGRVSKSERSAKGRSLDEEASIKEDVSRSSTLRDSALSNTFFSDRRGDRDILRYGSLNRHDIPDYRRVGYGYVLGLSLNRKIDRDVSTDKAIVLSSATKRREERFLASKHTGKERSKAVRFIKKLQEEKADDLDNDFIEFSATRKRKRAEDELGSNSHEDFDYRGLGDTESGLPADSDAEYESETTMDHSNAEVIARNSALVRKTKDHPNELQAWLDLIEYQEAMMKAERSSSELRSADRQHLADVRVSIYEQAIRKVNASEFNQAKLYCGMMCEARKAWSETQVASKWTEVLAKFPFNAELWVEYLNFVQSNFTGFKYEICKVILQKCLKDLQVDPTTVDTNLCLYIFGRLISLVYQAGYQEQALAIWQALLEFHIMMPVEAPCSSEEEALLAFGGFWECEIPRVGEDNAQGWHKTGMAAKPFVDLNATPIIESNPEDPPLDDFRKREVDCMSKLRLPGRTVDEIGEDDPFHTVLFSDVELFMKLMPDFCDEAHLLSAFLQFCNLPSLALDDLHDDRYILDPFLQTELDVAPPENTTGFVQLISKYANCPIKKFQSTPRLLFDQGFPAMRHPVDIKFVRNVLKLLVYETYHHEESIGEYLLAFESNYFPSEAFKTAKQLLRTWPTSLRLYNAYGILESRRNNSAKADQVFGTALTMQKGDTPFSTPYSLQLFHSWVWEALYQQKNKEALWRLVSPNGKVAKLSADPEETPNQAALLRAQKALSDTCERALLGNDPSIAALATSLLALLAYLCNDEKSEPALTAFDELSKWFASHKLSQSPAAELHAQYIADFLTYHTEHAPIVKPALLRETLDPLIAAFPDNTVLLSVYAANEARFAIEDRVRSIMYRDSNEARSIVGWTFAIHHETLRGEIAGSTAHSIRALYTRAEDSVGAHCPLLWKQHLLFEIAEARRELEKRPRKRTRKDGKRSKEEARVDQAIARVKDTFFRGLTRLPWCKTYMMMAFTHLGDEFLSQEELRKVYNVMAEKELRLYVELEETGF</sequence>
<evidence type="ECO:0000256" key="2">
    <source>
        <dbReference type="ARBA" id="ARBA00009265"/>
    </source>
</evidence>
<dbReference type="PANTHER" id="PTHR13471">
    <property type="entry name" value="TETRATRICOPEPTIDE-LIKE HELICAL"/>
    <property type="match status" value="1"/>
</dbReference>
<comment type="subcellular location">
    <subcellularLocation>
        <location evidence="1">Nucleus</location>
    </subcellularLocation>
</comment>
<keyword evidence="6" id="KW-1185">Reference proteome</keyword>
<gene>
    <name evidence="5" type="ORF">GRF29_69g1414943</name>
</gene>
<dbReference type="EMBL" id="WVTA01000006">
    <property type="protein sequence ID" value="KAK3209310.1"/>
    <property type="molecule type" value="Genomic_DNA"/>
</dbReference>
<dbReference type="Pfam" id="PF08424">
    <property type="entry name" value="NRDE-2"/>
    <property type="match status" value="1"/>
</dbReference>
<keyword evidence="3" id="KW-0539">Nucleus</keyword>
<feature type="compositionally biased region" description="Basic and acidic residues" evidence="4">
    <location>
        <begin position="14"/>
        <end position="45"/>
    </location>
</feature>
<proteinExistence type="inferred from homology"/>
<evidence type="ECO:0008006" key="7">
    <source>
        <dbReference type="Google" id="ProtNLM"/>
    </source>
</evidence>
<evidence type="ECO:0000313" key="5">
    <source>
        <dbReference type="EMBL" id="KAK3209310.1"/>
    </source>
</evidence>
<dbReference type="GO" id="GO:0031048">
    <property type="term" value="P:regulatory ncRNA-mediated heterochromatin formation"/>
    <property type="evidence" value="ECO:0007669"/>
    <property type="project" value="TreeGrafter"/>
</dbReference>
<dbReference type="InterPro" id="IPR013633">
    <property type="entry name" value="NRDE-2"/>
</dbReference>
<comment type="similarity">
    <text evidence="2">Belongs to the NRDE2 family.</text>
</comment>
<name>A0AAN6M1D8_9PLEO</name>
<feature type="compositionally biased region" description="Basic and acidic residues" evidence="4">
    <location>
        <begin position="214"/>
        <end position="224"/>
    </location>
</feature>
<accession>A0AAN6M1D8</accession>
<evidence type="ECO:0000256" key="4">
    <source>
        <dbReference type="SAM" id="MobiDB-lite"/>
    </source>
</evidence>